<keyword evidence="2" id="KW-0479">Metal-binding</keyword>
<name>A0A9P4J2C9_9PEZI</name>
<reference evidence="5" key="1">
    <citation type="journal article" date="2020" name="Stud. Mycol.">
        <title>101 Dothideomycetes genomes: a test case for predicting lifestyles and emergence of pathogens.</title>
        <authorList>
            <person name="Haridas S."/>
            <person name="Albert R."/>
            <person name="Binder M."/>
            <person name="Bloem J."/>
            <person name="Labutti K."/>
            <person name="Salamov A."/>
            <person name="Andreopoulos B."/>
            <person name="Baker S."/>
            <person name="Barry K."/>
            <person name="Bills G."/>
            <person name="Bluhm B."/>
            <person name="Cannon C."/>
            <person name="Castanera R."/>
            <person name="Culley D."/>
            <person name="Daum C."/>
            <person name="Ezra D."/>
            <person name="Gonzalez J."/>
            <person name="Henrissat B."/>
            <person name="Kuo A."/>
            <person name="Liang C."/>
            <person name="Lipzen A."/>
            <person name="Lutzoni F."/>
            <person name="Magnuson J."/>
            <person name="Mondo S."/>
            <person name="Nolan M."/>
            <person name="Ohm R."/>
            <person name="Pangilinan J."/>
            <person name="Park H.-J."/>
            <person name="Ramirez L."/>
            <person name="Alfaro M."/>
            <person name="Sun H."/>
            <person name="Tritt A."/>
            <person name="Yoshinaga Y."/>
            <person name="Zwiers L.-H."/>
            <person name="Turgeon B."/>
            <person name="Goodwin S."/>
            <person name="Spatafora J."/>
            <person name="Crous P."/>
            <person name="Grigoriev I."/>
        </authorList>
    </citation>
    <scope>NUCLEOTIDE SEQUENCE</scope>
    <source>
        <strain evidence="5">CBS 260.36</strain>
    </source>
</reference>
<dbReference type="Pfam" id="PF04828">
    <property type="entry name" value="GFA"/>
    <property type="match status" value="1"/>
</dbReference>
<dbReference type="EMBL" id="ML996085">
    <property type="protein sequence ID" value="KAF2153444.1"/>
    <property type="molecule type" value="Genomic_DNA"/>
</dbReference>
<keyword evidence="6" id="KW-1185">Reference proteome</keyword>
<gene>
    <name evidence="5" type="ORF">K461DRAFT_321097</name>
</gene>
<dbReference type="PANTHER" id="PTHR28620">
    <property type="entry name" value="CENTROMERE PROTEIN V"/>
    <property type="match status" value="1"/>
</dbReference>
<comment type="caution">
    <text evidence="5">The sequence shown here is derived from an EMBL/GenBank/DDBJ whole genome shotgun (WGS) entry which is preliminary data.</text>
</comment>
<dbReference type="AlphaFoldDB" id="A0A9P4J2C9"/>
<evidence type="ECO:0000313" key="5">
    <source>
        <dbReference type="EMBL" id="KAF2153444.1"/>
    </source>
</evidence>
<keyword evidence="3" id="KW-0862">Zinc</keyword>
<evidence type="ECO:0000256" key="1">
    <source>
        <dbReference type="ARBA" id="ARBA00005495"/>
    </source>
</evidence>
<dbReference type="InterPro" id="IPR011057">
    <property type="entry name" value="Mss4-like_sf"/>
</dbReference>
<dbReference type="OrthoDB" id="2993351at2759"/>
<proteinExistence type="inferred from homology"/>
<dbReference type="InterPro" id="IPR006913">
    <property type="entry name" value="CENP-V/GFA"/>
</dbReference>
<accession>A0A9P4J2C9</accession>
<sequence length="138" mass="15864">MSQPSFNPNGHKNIYDGHCHCHAVHFRAAFPHPIHASSSSPEAELQEVFRCNCSICERNGYLLIYPREEDLEVTAGKDKLKEYRCHSKTRPHLFCSECGSSVMIEQKPWKQFAVNLRMLDGVELEKLKFTELDGKNDQ</sequence>
<dbReference type="PANTHER" id="PTHR28620:SF1">
    <property type="entry name" value="CENP-V_GFA DOMAIN-CONTAINING PROTEIN"/>
    <property type="match status" value="1"/>
</dbReference>
<dbReference type="GO" id="GO:0016846">
    <property type="term" value="F:carbon-sulfur lyase activity"/>
    <property type="evidence" value="ECO:0007669"/>
    <property type="project" value="InterPro"/>
</dbReference>
<dbReference type="SUPFAM" id="SSF51316">
    <property type="entry name" value="Mss4-like"/>
    <property type="match status" value="1"/>
</dbReference>
<protein>
    <recommendedName>
        <fullName evidence="4">CENP-V/GFA domain-containing protein</fullName>
    </recommendedName>
</protein>
<evidence type="ECO:0000256" key="3">
    <source>
        <dbReference type="ARBA" id="ARBA00022833"/>
    </source>
</evidence>
<dbReference type="Gene3D" id="2.170.150.70">
    <property type="match status" value="1"/>
</dbReference>
<dbReference type="PROSITE" id="PS51891">
    <property type="entry name" value="CENP_V_GFA"/>
    <property type="match status" value="1"/>
</dbReference>
<dbReference type="Proteomes" id="UP000799439">
    <property type="component" value="Unassembled WGS sequence"/>
</dbReference>
<organism evidence="5 6">
    <name type="scientific">Myriangium duriaei CBS 260.36</name>
    <dbReference type="NCBI Taxonomy" id="1168546"/>
    <lineage>
        <taxon>Eukaryota</taxon>
        <taxon>Fungi</taxon>
        <taxon>Dikarya</taxon>
        <taxon>Ascomycota</taxon>
        <taxon>Pezizomycotina</taxon>
        <taxon>Dothideomycetes</taxon>
        <taxon>Dothideomycetidae</taxon>
        <taxon>Myriangiales</taxon>
        <taxon>Myriangiaceae</taxon>
        <taxon>Myriangium</taxon>
    </lineage>
</organism>
<evidence type="ECO:0000313" key="6">
    <source>
        <dbReference type="Proteomes" id="UP000799439"/>
    </source>
</evidence>
<evidence type="ECO:0000259" key="4">
    <source>
        <dbReference type="PROSITE" id="PS51891"/>
    </source>
</evidence>
<dbReference type="GO" id="GO:0046872">
    <property type="term" value="F:metal ion binding"/>
    <property type="evidence" value="ECO:0007669"/>
    <property type="project" value="UniProtKB-KW"/>
</dbReference>
<comment type="similarity">
    <text evidence="1">Belongs to the Gfa family.</text>
</comment>
<dbReference type="InterPro" id="IPR052355">
    <property type="entry name" value="CENP-V-like"/>
</dbReference>
<evidence type="ECO:0000256" key="2">
    <source>
        <dbReference type="ARBA" id="ARBA00022723"/>
    </source>
</evidence>
<feature type="domain" description="CENP-V/GFA" evidence="4">
    <location>
        <begin position="15"/>
        <end position="138"/>
    </location>
</feature>